<dbReference type="Proteomes" id="UP000013085">
    <property type="component" value="Unassembled WGS sequence"/>
</dbReference>
<protein>
    <recommendedName>
        <fullName evidence="1">HTH LytTR-type domain-containing protein</fullName>
    </recommendedName>
</protein>
<gene>
    <name evidence="2" type="ORF">HMPREF1090_04964</name>
</gene>
<dbReference type="PROSITE" id="PS50930">
    <property type="entry name" value="HTH_LYTTR"/>
    <property type="match status" value="1"/>
</dbReference>
<organism evidence="2 3">
    <name type="scientific">[Clostridium] clostridioforme 90A8</name>
    <dbReference type="NCBI Taxonomy" id="999408"/>
    <lineage>
        <taxon>Bacteria</taxon>
        <taxon>Bacillati</taxon>
        <taxon>Bacillota</taxon>
        <taxon>Clostridia</taxon>
        <taxon>Lachnospirales</taxon>
        <taxon>Lachnospiraceae</taxon>
        <taxon>Enterocloster</taxon>
    </lineage>
</organism>
<dbReference type="RefSeq" id="WP_002594526.1">
    <property type="nucleotide sequence ID" value="NZ_KB850990.1"/>
</dbReference>
<dbReference type="Gene3D" id="2.40.50.1020">
    <property type="entry name" value="LytTr DNA-binding domain"/>
    <property type="match status" value="1"/>
</dbReference>
<dbReference type="SMART" id="SM00850">
    <property type="entry name" value="LytTR"/>
    <property type="match status" value="1"/>
</dbReference>
<dbReference type="HOGENOM" id="CLU_095618_0_0_9"/>
<dbReference type="Pfam" id="PF04397">
    <property type="entry name" value="LytTR"/>
    <property type="match status" value="1"/>
</dbReference>
<evidence type="ECO:0000259" key="1">
    <source>
        <dbReference type="PROSITE" id="PS50930"/>
    </source>
</evidence>
<dbReference type="AlphaFoldDB" id="A0A0E2H429"/>
<dbReference type="InterPro" id="IPR007492">
    <property type="entry name" value="LytTR_DNA-bd_dom"/>
</dbReference>
<sequence>MNIVISTEHNQLFRQLYAAADSAISGRHLRDMELYAFRSLAPEELLREAAGSSGQLWLMFFDSDSRPDWTDVLDRLTTYSSQIMVCVVSSDYSTAARLVNSHSVRGIAGYIHPVHDNLERSCLNILTYLNRRVNSADGFLIVHGSKQEARLPLSSIYYIETVKGTHMCNIHCSDGVYAFRSGIKELSEKLGPPFRQVRASTIANLSNVRSFEPNPGILSFTGGISCCCSRSYRHDLSDYFRGHTGHARAERGGG</sequence>
<name>A0A0E2H429_9FIRM</name>
<evidence type="ECO:0000313" key="3">
    <source>
        <dbReference type="Proteomes" id="UP000013085"/>
    </source>
</evidence>
<evidence type="ECO:0000313" key="2">
    <source>
        <dbReference type="EMBL" id="ENZ08450.1"/>
    </source>
</evidence>
<proteinExistence type="predicted"/>
<dbReference type="PATRIC" id="fig|999408.3.peg.5347"/>
<comment type="caution">
    <text evidence="2">The sequence shown here is derived from an EMBL/GenBank/DDBJ whole genome shotgun (WGS) entry which is preliminary data.</text>
</comment>
<reference evidence="2 3" key="1">
    <citation type="submission" date="2013-01" db="EMBL/GenBank/DDBJ databases">
        <title>The Genome Sequence of Clostridium clostridioforme 90A8.</title>
        <authorList>
            <consortium name="The Broad Institute Genome Sequencing Platform"/>
            <person name="Earl A."/>
            <person name="Ward D."/>
            <person name="Feldgarden M."/>
            <person name="Gevers D."/>
            <person name="Courvalin P."/>
            <person name="Lambert T."/>
            <person name="Walker B."/>
            <person name="Young S.K."/>
            <person name="Zeng Q."/>
            <person name="Gargeya S."/>
            <person name="Fitzgerald M."/>
            <person name="Haas B."/>
            <person name="Abouelleil A."/>
            <person name="Alvarado L."/>
            <person name="Arachchi H.M."/>
            <person name="Berlin A.M."/>
            <person name="Chapman S.B."/>
            <person name="Dewar J."/>
            <person name="Goldberg J."/>
            <person name="Griggs A."/>
            <person name="Gujja S."/>
            <person name="Hansen M."/>
            <person name="Howarth C."/>
            <person name="Imamovic A."/>
            <person name="Larimer J."/>
            <person name="McCowan C."/>
            <person name="Murphy C."/>
            <person name="Neiman D."/>
            <person name="Pearson M."/>
            <person name="Priest M."/>
            <person name="Roberts A."/>
            <person name="Saif S."/>
            <person name="Shea T."/>
            <person name="Sisk P."/>
            <person name="Sykes S."/>
            <person name="Wortman J."/>
            <person name="Nusbaum C."/>
            <person name="Birren B."/>
        </authorList>
    </citation>
    <scope>NUCLEOTIDE SEQUENCE [LARGE SCALE GENOMIC DNA]</scope>
    <source>
        <strain evidence="2 3">90A8</strain>
    </source>
</reference>
<accession>A0A0E2H429</accession>
<dbReference type="EMBL" id="AGYR01000061">
    <property type="protein sequence ID" value="ENZ08450.1"/>
    <property type="molecule type" value="Genomic_DNA"/>
</dbReference>
<feature type="domain" description="HTH LytTR-type" evidence="1">
    <location>
        <begin position="151"/>
        <end position="242"/>
    </location>
</feature>
<dbReference type="GO" id="GO:0003677">
    <property type="term" value="F:DNA binding"/>
    <property type="evidence" value="ECO:0007669"/>
    <property type="project" value="InterPro"/>
</dbReference>